<dbReference type="Proteomes" id="UP000633509">
    <property type="component" value="Unassembled WGS sequence"/>
</dbReference>
<evidence type="ECO:0000313" key="3">
    <source>
        <dbReference type="EMBL" id="MBE1588363.1"/>
    </source>
</evidence>
<dbReference type="RefSeq" id="WP_192788590.1">
    <property type="nucleotide sequence ID" value="NZ_JADBEK010000001.1"/>
</dbReference>
<keyword evidence="2" id="KW-0732">Signal</keyword>
<feature type="compositionally biased region" description="Basic and acidic residues" evidence="1">
    <location>
        <begin position="52"/>
        <end position="64"/>
    </location>
</feature>
<dbReference type="EMBL" id="JADBEK010000001">
    <property type="protein sequence ID" value="MBE1588363.1"/>
    <property type="molecule type" value="Genomic_DNA"/>
</dbReference>
<sequence>MINHRSTRSALAFALAAAAVSGFATLTFSASADATVVTGVHNTTATAINRATDPRSDKNEKPTRAVDTAFQGESDGPKRQPTKFVGIIRDDRVAIRDPRTNPQWHELTSLLPQNFGRLVDISLAAPDEGTTVHVTVLNEHGKVAQTKCTVIPTPGTKGTPEWPDNCTEFVDLSRG</sequence>
<evidence type="ECO:0000256" key="1">
    <source>
        <dbReference type="SAM" id="MobiDB-lite"/>
    </source>
</evidence>
<organism evidence="3 4">
    <name type="scientific">Nonomuraea angiospora</name>
    <dbReference type="NCBI Taxonomy" id="46172"/>
    <lineage>
        <taxon>Bacteria</taxon>
        <taxon>Bacillati</taxon>
        <taxon>Actinomycetota</taxon>
        <taxon>Actinomycetes</taxon>
        <taxon>Streptosporangiales</taxon>
        <taxon>Streptosporangiaceae</taxon>
        <taxon>Nonomuraea</taxon>
    </lineage>
</organism>
<protein>
    <submittedName>
        <fullName evidence="3">Uncharacterized protein</fullName>
    </submittedName>
</protein>
<name>A0ABR9M625_9ACTN</name>
<feature type="chain" id="PRO_5045327099" evidence="2">
    <location>
        <begin position="33"/>
        <end position="175"/>
    </location>
</feature>
<evidence type="ECO:0000256" key="2">
    <source>
        <dbReference type="SAM" id="SignalP"/>
    </source>
</evidence>
<keyword evidence="4" id="KW-1185">Reference proteome</keyword>
<feature type="region of interest" description="Disordered" evidence="1">
    <location>
        <begin position="47"/>
        <end position="80"/>
    </location>
</feature>
<reference evidence="3 4" key="1">
    <citation type="submission" date="2020-10" db="EMBL/GenBank/DDBJ databases">
        <title>Sequencing the genomes of 1000 actinobacteria strains.</title>
        <authorList>
            <person name="Klenk H.-P."/>
        </authorList>
    </citation>
    <scope>NUCLEOTIDE SEQUENCE [LARGE SCALE GENOMIC DNA]</scope>
    <source>
        <strain evidence="3 4">DSM 43173</strain>
    </source>
</reference>
<proteinExistence type="predicted"/>
<evidence type="ECO:0000313" key="4">
    <source>
        <dbReference type="Proteomes" id="UP000633509"/>
    </source>
</evidence>
<accession>A0ABR9M625</accession>
<comment type="caution">
    <text evidence="3">The sequence shown here is derived from an EMBL/GenBank/DDBJ whole genome shotgun (WGS) entry which is preliminary data.</text>
</comment>
<gene>
    <name evidence="3" type="ORF">H4W80_006621</name>
</gene>
<feature type="signal peptide" evidence="2">
    <location>
        <begin position="1"/>
        <end position="32"/>
    </location>
</feature>